<dbReference type="EMBL" id="MN740492">
    <property type="protein sequence ID" value="QHU29660.1"/>
    <property type="molecule type" value="Genomic_DNA"/>
</dbReference>
<keyword evidence="2" id="KW-0812">Transmembrane</keyword>
<protein>
    <submittedName>
        <fullName evidence="3">Uncharacterized protein</fullName>
    </submittedName>
</protein>
<feature type="transmembrane region" description="Helical" evidence="2">
    <location>
        <begin position="6"/>
        <end position="35"/>
    </location>
</feature>
<name>A0A6C0LGW8_9ZZZZ</name>
<keyword evidence="2" id="KW-1133">Transmembrane helix</keyword>
<evidence type="ECO:0000256" key="2">
    <source>
        <dbReference type="SAM" id="Phobius"/>
    </source>
</evidence>
<sequence length="131" mass="15347">MWDFIISLIAIFSEMFLYILAIFVFLAISFCLFIIQLDNKKPIVEETCEEKEDCNNSKENTEFYDKINRDIEDMKKKMKEQNSKFEEILVEVQLAAMTAKIRDTKLEIADKCASITGKLVDFILIEEQITK</sequence>
<evidence type="ECO:0000256" key="1">
    <source>
        <dbReference type="SAM" id="Coils"/>
    </source>
</evidence>
<evidence type="ECO:0000313" key="3">
    <source>
        <dbReference type="EMBL" id="QHU29660.1"/>
    </source>
</evidence>
<feature type="coiled-coil region" evidence="1">
    <location>
        <begin position="64"/>
        <end position="91"/>
    </location>
</feature>
<dbReference type="AlphaFoldDB" id="A0A6C0LGW8"/>
<proteinExistence type="predicted"/>
<keyword evidence="1" id="KW-0175">Coiled coil</keyword>
<organism evidence="3">
    <name type="scientific">viral metagenome</name>
    <dbReference type="NCBI Taxonomy" id="1070528"/>
    <lineage>
        <taxon>unclassified sequences</taxon>
        <taxon>metagenomes</taxon>
        <taxon>organismal metagenomes</taxon>
    </lineage>
</organism>
<accession>A0A6C0LGW8</accession>
<keyword evidence="2" id="KW-0472">Membrane</keyword>
<reference evidence="3" key="1">
    <citation type="journal article" date="2020" name="Nature">
        <title>Giant virus diversity and host interactions through global metagenomics.</title>
        <authorList>
            <person name="Schulz F."/>
            <person name="Roux S."/>
            <person name="Paez-Espino D."/>
            <person name="Jungbluth S."/>
            <person name="Walsh D.A."/>
            <person name="Denef V.J."/>
            <person name="McMahon K.D."/>
            <person name="Konstantinidis K.T."/>
            <person name="Eloe-Fadrosh E.A."/>
            <person name="Kyrpides N.C."/>
            <person name="Woyke T."/>
        </authorList>
    </citation>
    <scope>NUCLEOTIDE SEQUENCE</scope>
    <source>
        <strain evidence="3">GVMAG-M-3300027804-48</strain>
    </source>
</reference>